<dbReference type="Proteomes" id="UP000003675">
    <property type="component" value="Unassembled WGS sequence"/>
</dbReference>
<proteinExistence type="predicted"/>
<reference evidence="1 2" key="1">
    <citation type="submission" date="2009-09" db="EMBL/GenBank/DDBJ databases">
        <authorList>
            <person name="Qin X."/>
            <person name="Bachman B."/>
            <person name="Battles P."/>
            <person name="Bell A."/>
            <person name="Bess C."/>
            <person name="Bickham C."/>
            <person name="Chaboub L."/>
            <person name="Chen D."/>
            <person name="Coyle M."/>
            <person name="Deiros D.R."/>
            <person name="Dinh H."/>
            <person name="Forbes L."/>
            <person name="Fowler G."/>
            <person name="Francisco L."/>
            <person name="Fu Q."/>
            <person name="Gubbala S."/>
            <person name="Hale W."/>
            <person name="Han Y."/>
            <person name="Hemphill L."/>
            <person name="Highlander S.K."/>
            <person name="Hirani K."/>
            <person name="Hogues M."/>
            <person name="Jackson L."/>
            <person name="Jakkamsetti A."/>
            <person name="Javaid M."/>
            <person name="Jiang H."/>
            <person name="Korchina V."/>
            <person name="Kovar C."/>
            <person name="Lara F."/>
            <person name="Lee S."/>
            <person name="Mata R."/>
            <person name="Mathew T."/>
            <person name="Moen C."/>
            <person name="Morales K."/>
            <person name="Munidasa M."/>
            <person name="Nazareth L."/>
            <person name="Ngo R."/>
            <person name="Nguyen L."/>
            <person name="Okwuonu G."/>
            <person name="Ongeri F."/>
            <person name="Patil S."/>
            <person name="Petrosino J."/>
            <person name="Pham C."/>
            <person name="Pham P."/>
            <person name="Pu L.-L."/>
            <person name="Puazo M."/>
            <person name="Raj R."/>
            <person name="Reid J."/>
            <person name="Rouhana J."/>
            <person name="Saada N."/>
            <person name="Shang Y."/>
            <person name="Simmons D."/>
            <person name="Thornton R."/>
            <person name="Warren J."/>
            <person name="Weissenberger G."/>
            <person name="Zhang J."/>
            <person name="Zhang L."/>
            <person name="Zhou C."/>
            <person name="Zhu D."/>
            <person name="Muzny D."/>
            <person name="Worley K."/>
            <person name="Gibbs R."/>
        </authorList>
    </citation>
    <scope>NUCLEOTIDE SEQUENCE [LARGE SCALE GENOMIC DNA]</scope>
    <source>
        <strain evidence="1 2">DSM 16041</strain>
    </source>
</reference>
<dbReference type="AlphaFoldDB" id="C8P4B0"/>
<organism evidence="1 2">
    <name type="scientific">Limosilactobacillus antri DSM 16041</name>
    <dbReference type="NCBI Taxonomy" id="525309"/>
    <lineage>
        <taxon>Bacteria</taxon>
        <taxon>Bacillati</taxon>
        <taxon>Bacillota</taxon>
        <taxon>Bacilli</taxon>
        <taxon>Lactobacillales</taxon>
        <taxon>Lactobacillaceae</taxon>
        <taxon>Limosilactobacillus</taxon>
    </lineage>
</organism>
<name>C8P4B0_9LACO</name>
<dbReference type="HOGENOM" id="CLU_3136871_0_0_9"/>
<dbReference type="EMBL" id="ACLL01000006">
    <property type="protein sequence ID" value="EEW54678.1"/>
    <property type="molecule type" value="Genomic_DNA"/>
</dbReference>
<accession>C8P4B0</accession>
<dbReference type="STRING" id="525309.HMPREF0494_0154"/>
<protein>
    <submittedName>
        <fullName evidence="1">Uncharacterized protein</fullName>
    </submittedName>
</protein>
<comment type="caution">
    <text evidence="1">The sequence shown here is derived from an EMBL/GenBank/DDBJ whole genome shotgun (WGS) entry which is preliminary data.</text>
</comment>
<evidence type="ECO:0000313" key="1">
    <source>
        <dbReference type="EMBL" id="EEW54678.1"/>
    </source>
</evidence>
<evidence type="ECO:0000313" key="2">
    <source>
        <dbReference type="Proteomes" id="UP000003675"/>
    </source>
</evidence>
<gene>
    <name evidence="1" type="ORF">HMPREF0494_0154</name>
</gene>
<sequence length="49" mass="5662">MLPVNMFGKDKSIGLIKLLVTTHPWQNVFTIILPWMKLNCYGLPEFSLI</sequence>